<dbReference type="OrthoDB" id="8609034at2"/>
<dbReference type="EMBL" id="FQXE01000014">
    <property type="protein sequence ID" value="SHI22463.1"/>
    <property type="molecule type" value="Genomic_DNA"/>
</dbReference>
<dbReference type="GO" id="GO:0016829">
    <property type="term" value="F:lyase activity"/>
    <property type="evidence" value="ECO:0007669"/>
    <property type="project" value="UniProtKB-KW"/>
</dbReference>
<dbReference type="InterPro" id="IPR034593">
    <property type="entry name" value="DgoD-like"/>
</dbReference>
<protein>
    <submittedName>
        <fullName evidence="3">L-alanine-DL-glutamate epimerase</fullName>
    </submittedName>
</protein>
<keyword evidence="1" id="KW-0456">Lyase</keyword>
<dbReference type="Proteomes" id="UP000184226">
    <property type="component" value="Unassembled WGS sequence"/>
</dbReference>
<organism evidence="3 4">
    <name type="scientific">Pollutimonas bauzanensis</name>
    <dbReference type="NCBI Taxonomy" id="658167"/>
    <lineage>
        <taxon>Bacteria</taxon>
        <taxon>Pseudomonadati</taxon>
        <taxon>Pseudomonadota</taxon>
        <taxon>Betaproteobacteria</taxon>
        <taxon>Burkholderiales</taxon>
        <taxon>Alcaligenaceae</taxon>
        <taxon>Pollutimonas</taxon>
    </lineage>
</organism>
<evidence type="ECO:0000313" key="4">
    <source>
        <dbReference type="Proteomes" id="UP000184226"/>
    </source>
</evidence>
<gene>
    <name evidence="3" type="ORF">SAMN04488135_11420</name>
</gene>
<keyword evidence="4" id="KW-1185">Reference proteome</keyword>
<dbReference type="SFLD" id="SFLDS00001">
    <property type="entry name" value="Enolase"/>
    <property type="match status" value="1"/>
</dbReference>
<dbReference type="GO" id="GO:0009063">
    <property type="term" value="P:amino acid catabolic process"/>
    <property type="evidence" value="ECO:0007669"/>
    <property type="project" value="InterPro"/>
</dbReference>
<proteinExistence type="predicted"/>
<dbReference type="PANTHER" id="PTHR48080">
    <property type="entry name" value="D-GALACTONATE DEHYDRATASE-RELATED"/>
    <property type="match status" value="1"/>
</dbReference>
<sequence length="369" mass="39274">MYRISALETFIVRLPFSHGGPPTGFGGVNWGTIDMLLVKVTSTDGIAGWGEAFGFNICQATRYVVDGMIAPLLVGTDVTDVPAVTDVLQRKLHLFGRNGPVNYGISGVDIALWDLAAKTRKAPLSELIRQVHGAPPASELKAYASLLRYGEVGPLASNVERSVAAGYTAVKVHETALPCIAAARRAMPAQSPLMVDVNCPWTLPEAQTAAAAMQDYGIHWLEEPIWPPEDQHAQRELRSTSNVPIALGENAGSVVDFKRIAEAGASDYLQPSVIKCGGISAMREIASICQATGVKFAPHSPYFGPGLLATLHVCAALAPDALIERLYVDLPENLYGNVLTPRNGTLQIPAGSGLGLDPALAVIEKYRAD</sequence>
<dbReference type="PROSITE" id="PS00909">
    <property type="entry name" value="MR_MLE_2"/>
    <property type="match status" value="1"/>
</dbReference>
<dbReference type="Gene3D" id="3.30.390.10">
    <property type="entry name" value="Enolase-like, N-terminal domain"/>
    <property type="match status" value="1"/>
</dbReference>
<dbReference type="Pfam" id="PF13378">
    <property type="entry name" value="MR_MLE_C"/>
    <property type="match status" value="1"/>
</dbReference>
<evidence type="ECO:0000313" key="3">
    <source>
        <dbReference type="EMBL" id="SHI22463.1"/>
    </source>
</evidence>
<name>A0A1M5ZEV0_9BURK</name>
<dbReference type="InterPro" id="IPR036849">
    <property type="entry name" value="Enolase-like_C_sf"/>
</dbReference>
<dbReference type="InterPro" id="IPR018110">
    <property type="entry name" value="Mandel_Rmase/mucon_lact_enz_CS"/>
</dbReference>
<dbReference type="InterPro" id="IPR013341">
    <property type="entry name" value="Mandelate_racemase_N_dom"/>
</dbReference>
<evidence type="ECO:0000256" key="1">
    <source>
        <dbReference type="ARBA" id="ARBA00023239"/>
    </source>
</evidence>
<dbReference type="InterPro" id="IPR013342">
    <property type="entry name" value="Mandelate_racemase_C"/>
</dbReference>
<dbReference type="Pfam" id="PF02746">
    <property type="entry name" value="MR_MLE_N"/>
    <property type="match status" value="1"/>
</dbReference>
<reference evidence="3 4" key="1">
    <citation type="submission" date="2016-11" db="EMBL/GenBank/DDBJ databases">
        <authorList>
            <person name="Jaros S."/>
            <person name="Januszkiewicz K."/>
            <person name="Wedrychowicz H."/>
        </authorList>
    </citation>
    <scope>NUCLEOTIDE SEQUENCE [LARGE SCALE GENOMIC DNA]</scope>
    <source>
        <strain evidence="3 4">CGMCC 1.10190</strain>
    </source>
</reference>
<dbReference type="CDD" id="cd03316">
    <property type="entry name" value="MR_like"/>
    <property type="match status" value="1"/>
</dbReference>
<dbReference type="RefSeq" id="WP_073107160.1">
    <property type="nucleotide sequence ID" value="NZ_FQXE01000014.1"/>
</dbReference>
<dbReference type="PANTHER" id="PTHR48080:SF2">
    <property type="entry name" value="D-GALACTONATE DEHYDRATASE"/>
    <property type="match status" value="1"/>
</dbReference>
<dbReference type="SMART" id="SM00922">
    <property type="entry name" value="MR_MLE"/>
    <property type="match status" value="1"/>
</dbReference>
<dbReference type="InterPro" id="IPR029017">
    <property type="entry name" value="Enolase-like_N"/>
</dbReference>
<accession>A0A1M5ZEV0</accession>
<dbReference type="AlphaFoldDB" id="A0A1M5ZEV0"/>
<dbReference type="SUPFAM" id="SSF51604">
    <property type="entry name" value="Enolase C-terminal domain-like"/>
    <property type="match status" value="1"/>
</dbReference>
<dbReference type="Gene3D" id="3.20.20.120">
    <property type="entry name" value="Enolase-like C-terminal domain"/>
    <property type="match status" value="1"/>
</dbReference>
<dbReference type="InterPro" id="IPR029065">
    <property type="entry name" value="Enolase_C-like"/>
</dbReference>
<dbReference type="SUPFAM" id="SSF54826">
    <property type="entry name" value="Enolase N-terminal domain-like"/>
    <property type="match status" value="1"/>
</dbReference>
<evidence type="ECO:0000259" key="2">
    <source>
        <dbReference type="SMART" id="SM00922"/>
    </source>
</evidence>
<feature type="domain" description="Mandelate racemase/muconate lactonizing enzyme C-terminal" evidence="2">
    <location>
        <begin position="152"/>
        <end position="244"/>
    </location>
</feature>
<dbReference type="STRING" id="658167.SAMN04488135_11420"/>